<evidence type="ECO:0000313" key="2">
    <source>
        <dbReference type="Proteomes" id="UP000501690"/>
    </source>
</evidence>
<gene>
    <name evidence="1" type="ORF">DEO72_LG10g423</name>
</gene>
<proteinExistence type="predicted"/>
<protein>
    <submittedName>
        <fullName evidence="1">Uncharacterized protein</fullName>
    </submittedName>
</protein>
<sequence>MVDMVGVAGAAIVARTHGADDSKMLVAAAMDAICVVLVRRKHMFVECVADLVSMVAAIGGSNR</sequence>
<reference evidence="1 2" key="1">
    <citation type="submission" date="2019-04" db="EMBL/GenBank/DDBJ databases">
        <title>An improved genome assembly and genetic linkage map for asparagus bean, Vigna unguiculata ssp. sesquipedialis.</title>
        <authorList>
            <person name="Xia Q."/>
            <person name="Zhang R."/>
            <person name="Dong Y."/>
        </authorList>
    </citation>
    <scope>NUCLEOTIDE SEQUENCE [LARGE SCALE GENOMIC DNA]</scope>
    <source>
        <tissue evidence="1">Leaf</tissue>
    </source>
</reference>
<dbReference type="EMBL" id="CP039354">
    <property type="protein sequence ID" value="QCE09204.1"/>
    <property type="molecule type" value="Genomic_DNA"/>
</dbReference>
<organism evidence="1 2">
    <name type="scientific">Vigna unguiculata</name>
    <name type="common">Cowpea</name>
    <dbReference type="NCBI Taxonomy" id="3917"/>
    <lineage>
        <taxon>Eukaryota</taxon>
        <taxon>Viridiplantae</taxon>
        <taxon>Streptophyta</taxon>
        <taxon>Embryophyta</taxon>
        <taxon>Tracheophyta</taxon>
        <taxon>Spermatophyta</taxon>
        <taxon>Magnoliopsida</taxon>
        <taxon>eudicotyledons</taxon>
        <taxon>Gunneridae</taxon>
        <taxon>Pentapetalae</taxon>
        <taxon>rosids</taxon>
        <taxon>fabids</taxon>
        <taxon>Fabales</taxon>
        <taxon>Fabaceae</taxon>
        <taxon>Papilionoideae</taxon>
        <taxon>50 kb inversion clade</taxon>
        <taxon>NPAAA clade</taxon>
        <taxon>indigoferoid/millettioid clade</taxon>
        <taxon>Phaseoleae</taxon>
        <taxon>Vigna</taxon>
    </lineage>
</organism>
<evidence type="ECO:0000313" key="1">
    <source>
        <dbReference type="EMBL" id="QCE09204.1"/>
    </source>
</evidence>
<name>A0A4D6N8T1_VIGUN</name>
<dbReference type="AlphaFoldDB" id="A0A4D6N8T1"/>
<dbReference type="Proteomes" id="UP000501690">
    <property type="component" value="Linkage Group LG10"/>
</dbReference>
<keyword evidence="2" id="KW-1185">Reference proteome</keyword>
<accession>A0A4D6N8T1</accession>